<protein>
    <submittedName>
        <fullName evidence="1">3'-5' exonuclease</fullName>
    </submittedName>
</protein>
<keyword evidence="1" id="KW-0540">Nuclease</keyword>
<reference evidence="1 2" key="1">
    <citation type="journal article" date="2020" name="Phytopathology">
        <title>Genome Sequence Resources of Colletotrichum truncatum, C. plurivorum, C. musicola, and C. sojae: Four Species Pathogenic to Soybean (Glycine max).</title>
        <authorList>
            <person name="Rogerio F."/>
            <person name="Boufleur T.R."/>
            <person name="Ciampi-Guillardi M."/>
            <person name="Sukno S.A."/>
            <person name="Thon M.R."/>
            <person name="Massola Junior N.S."/>
            <person name="Baroncelli R."/>
        </authorList>
    </citation>
    <scope>NUCLEOTIDE SEQUENCE [LARGE SCALE GENOMIC DNA]</scope>
    <source>
        <strain evidence="1 2">CMES1059</strain>
    </source>
</reference>
<keyword evidence="2" id="KW-1185">Reference proteome</keyword>
<dbReference type="EMBL" id="VUJX02000001">
    <property type="protein sequence ID" value="KAL0943892.1"/>
    <property type="molecule type" value="Genomic_DNA"/>
</dbReference>
<keyword evidence="1" id="KW-0378">Hydrolase</keyword>
<proteinExistence type="predicted"/>
<comment type="caution">
    <text evidence="1">The sequence shown here is derived from an EMBL/GenBank/DDBJ whole genome shotgun (WGS) entry which is preliminary data.</text>
</comment>
<organism evidence="1 2">
    <name type="scientific">Colletotrichum truncatum</name>
    <name type="common">Anthracnose fungus</name>
    <name type="synonym">Colletotrichum capsici</name>
    <dbReference type="NCBI Taxonomy" id="5467"/>
    <lineage>
        <taxon>Eukaryota</taxon>
        <taxon>Fungi</taxon>
        <taxon>Dikarya</taxon>
        <taxon>Ascomycota</taxon>
        <taxon>Pezizomycotina</taxon>
        <taxon>Sordariomycetes</taxon>
        <taxon>Hypocreomycetidae</taxon>
        <taxon>Glomerellales</taxon>
        <taxon>Glomerellaceae</taxon>
        <taxon>Colletotrichum</taxon>
        <taxon>Colletotrichum truncatum species complex</taxon>
    </lineage>
</organism>
<sequence>MTNLGHGRAPLFSGYSESPTKLTEPLYHSRRVCLTDGVQINCVMPAGQHGASLFCRIHPLGLRGISRRCSPNWAFQSFSQFWSGLRLKSNMYPSNGRLWNPSHGIVFSPAISEDNSHPGVDLLRSLHTTVPNALQTSAITDTSESDIHSEDDDAPFSTAPEHQVASDMDDPINALLAAADYTQNETQPTVEVRESSGPAEPPVTGLDFQIPPKAFHEAKSAPEGSSESFYTYTLYRRPSGDGDEQKVKVHYCRSKHTMERVCQYFLNDDVLGFDLEWYPDANRNSGPRKNVSLIQIANQSRIALFHVALFPEKNDSLVSPTFLKIMEDPNVRKVGVAIKSDCTRLRNHLAVDTRGIFELSHLYKLVKYSAEGRFELINKRLVPLATLVKEHLGLPMFKGSDVRSSDWSQPLKMEQVSYSATDAYAGYQLYHVLEGKRESLEPTPPRPHDAELNLPIRLADGVSIPTGGESTADIQQGSGATSTLPQSTAARVSMFAGVDAEDESIAESLQKIPVVAPKKFQKDPRVTAADDQVAGYRASVSSLRAAPWNIRSYYIWKDNDDLNPEAIAKILREPPLQTMTVVNYILEAIRLEELPFDKERLKNEVLGLLPKEVLQGRYKTIMQKASEPEA</sequence>
<accession>A0ACC3ZID5</accession>
<name>A0ACC3ZID5_COLTU</name>
<gene>
    <name evidence="1" type="ORF">CTRU02_201779</name>
</gene>
<evidence type="ECO:0000313" key="2">
    <source>
        <dbReference type="Proteomes" id="UP000805649"/>
    </source>
</evidence>
<keyword evidence="1" id="KW-0269">Exonuclease</keyword>
<evidence type="ECO:0000313" key="1">
    <source>
        <dbReference type="EMBL" id="KAL0943892.1"/>
    </source>
</evidence>
<dbReference type="Proteomes" id="UP000805649">
    <property type="component" value="Unassembled WGS sequence"/>
</dbReference>